<dbReference type="AlphaFoldDB" id="A0A1F5HBH3"/>
<dbReference type="Proteomes" id="UP000176751">
    <property type="component" value="Unassembled WGS sequence"/>
</dbReference>
<dbReference type="EMBL" id="MFCA01000028">
    <property type="protein sequence ID" value="OGE01395.1"/>
    <property type="molecule type" value="Genomic_DNA"/>
</dbReference>
<accession>A0A1F5HBH3</accession>
<name>A0A1F5HBH3_9BACT</name>
<protein>
    <submittedName>
        <fullName evidence="1">Uncharacterized protein</fullName>
    </submittedName>
</protein>
<sequence>MVEAKKGEIPQHWLDDPDIGLAIVIMGSVKEEAGRISPGNDPESVQRRNQLASLMIDQAVERLVHSNHNG</sequence>
<reference evidence="1 2" key="1">
    <citation type="journal article" date="2016" name="Nat. Commun.">
        <title>Thousands of microbial genomes shed light on interconnected biogeochemical processes in an aquifer system.</title>
        <authorList>
            <person name="Anantharaman K."/>
            <person name="Brown C.T."/>
            <person name="Hug L.A."/>
            <person name="Sharon I."/>
            <person name="Castelle C.J."/>
            <person name="Probst A.J."/>
            <person name="Thomas B.C."/>
            <person name="Singh A."/>
            <person name="Wilkins M.J."/>
            <person name="Karaoz U."/>
            <person name="Brodie E.L."/>
            <person name="Williams K.H."/>
            <person name="Hubbard S.S."/>
            <person name="Banfield J.F."/>
        </authorList>
    </citation>
    <scope>NUCLEOTIDE SEQUENCE [LARGE SCALE GENOMIC DNA]</scope>
</reference>
<dbReference type="STRING" id="1797737.A2196_04585"/>
<evidence type="ECO:0000313" key="2">
    <source>
        <dbReference type="Proteomes" id="UP000176751"/>
    </source>
</evidence>
<evidence type="ECO:0000313" key="1">
    <source>
        <dbReference type="EMBL" id="OGE01395.1"/>
    </source>
</evidence>
<proteinExistence type="predicted"/>
<organism evidence="1 2">
    <name type="scientific">Candidatus Curtissbacteria bacterium RIFOXYA1_FULL_41_14</name>
    <dbReference type="NCBI Taxonomy" id="1797737"/>
    <lineage>
        <taxon>Bacteria</taxon>
        <taxon>Candidatus Curtissiibacteriota</taxon>
    </lineage>
</organism>
<gene>
    <name evidence="1" type="ORF">A2196_04585</name>
</gene>
<comment type="caution">
    <text evidence="1">The sequence shown here is derived from an EMBL/GenBank/DDBJ whole genome shotgun (WGS) entry which is preliminary data.</text>
</comment>